<sequence length="494" mass="54980">MAPLSEAVLDMIKSLRRNWHSLCPSERTTVCGADFMLEALQLSMAEINKQHSGEFTVSLSEVLVAWKHLLHEKLDFPFEDMEVVEHYKDIRKTYDSFLKNSNILDLIDVYQKCQTLTSTCENKVISPVQLLDFISGRSCTSYENINLSGSEESPTSKCNLDNKKVQSIARKIICSYLSLLVNSKNDLALAHIINIPDRGLGREAFTDLKHAAQEKQMSVFLVATSFIRMIELGGKGYAPSPSDPLRTHGKGLNNFIIFMDKLEEILGEIPNPRVAGGRILSAIKTELIKGRNSGDPFRQATEEVTQDLDLRIKNIINSQQEDRVVNTTGCSPARMKQALIRSQFACTYKDDFMTSHERCNSKNEAEGEPACTPHLQNALPEGTNSFNGVPTLGTNSGNVQLNRSKNEKLSKKPSGQTGNKGPKRKQVDLNGDNGLCDRENELSQLQMSKIPKTSSNLQSKSKQILARSAVKGCKPATRNKLIAGQTKLTQFFRL</sequence>
<keyword evidence="7" id="KW-0238">DNA-binding</keyword>
<dbReference type="CTD" id="55010"/>
<dbReference type="GO" id="GO:0003677">
    <property type="term" value="F:DNA binding"/>
    <property type="evidence" value="ECO:0007669"/>
    <property type="project" value="UniProtKB-KW"/>
</dbReference>
<evidence type="ECO:0000256" key="1">
    <source>
        <dbReference type="ARBA" id="ARBA00004123"/>
    </source>
</evidence>
<gene>
    <name evidence="15" type="primary">PARPBP</name>
</gene>
<evidence type="ECO:0000313" key="14">
    <source>
        <dbReference type="Proteomes" id="UP000515140"/>
    </source>
</evidence>
<dbReference type="PANTHER" id="PTHR32121:SF0">
    <property type="entry name" value="PCNA-INTERACTING PARTNER"/>
    <property type="match status" value="1"/>
</dbReference>
<reference evidence="15" key="1">
    <citation type="submission" date="2025-08" db="UniProtKB">
        <authorList>
            <consortium name="RefSeq"/>
        </authorList>
    </citation>
    <scope>IDENTIFICATION</scope>
    <source>
        <tissue evidence="15">Spleen</tissue>
    </source>
</reference>
<keyword evidence="5" id="KW-0963">Cytoplasm</keyword>
<evidence type="ECO:0000256" key="7">
    <source>
        <dbReference type="ARBA" id="ARBA00023125"/>
    </source>
</evidence>
<evidence type="ECO:0000256" key="9">
    <source>
        <dbReference type="ARBA" id="ARBA00023242"/>
    </source>
</evidence>
<comment type="subunit">
    <text evidence="12">Interacts with RAD51 and PCNA. Interacts with PARP1. Interacts with TASOR.</text>
</comment>
<accession>A0A6P5JYV4</accession>
<dbReference type="GO" id="GO:0005737">
    <property type="term" value="C:cytoplasm"/>
    <property type="evidence" value="ECO:0007669"/>
    <property type="project" value="UniProtKB-SubCell"/>
</dbReference>
<name>A0A6P5JYV4_PHACI</name>
<feature type="region of interest" description="Disordered" evidence="13">
    <location>
        <begin position="359"/>
        <end position="434"/>
    </location>
</feature>
<dbReference type="AlphaFoldDB" id="A0A6P5JYV4"/>
<evidence type="ECO:0000313" key="15">
    <source>
        <dbReference type="RefSeq" id="XP_020838013.1"/>
    </source>
</evidence>
<dbReference type="FunFam" id="1.10.486.10:FF:000004">
    <property type="entry name" value="PCNA-interacting partner isoform X3"/>
    <property type="match status" value="1"/>
</dbReference>
<evidence type="ECO:0000256" key="2">
    <source>
        <dbReference type="ARBA" id="ARBA00004496"/>
    </source>
</evidence>
<dbReference type="RefSeq" id="XP_020838013.1">
    <property type="nucleotide sequence ID" value="XM_020982354.1"/>
</dbReference>
<evidence type="ECO:0000256" key="4">
    <source>
        <dbReference type="ARBA" id="ARBA00014320"/>
    </source>
</evidence>
<evidence type="ECO:0000256" key="5">
    <source>
        <dbReference type="ARBA" id="ARBA00022490"/>
    </source>
</evidence>
<proteinExistence type="inferred from homology"/>
<dbReference type="GO" id="GO:0005634">
    <property type="term" value="C:nucleus"/>
    <property type="evidence" value="ECO:0007669"/>
    <property type="project" value="UniProtKB-SubCell"/>
</dbReference>
<evidence type="ECO:0000256" key="3">
    <source>
        <dbReference type="ARBA" id="ARBA00009135"/>
    </source>
</evidence>
<dbReference type="PANTHER" id="PTHR32121">
    <property type="entry name" value="PCNA-INTERACTING PARTNER"/>
    <property type="match status" value="1"/>
</dbReference>
<evidence type="ECO:0000256" key="11">
    <source>
        <dbReference type="ARBA" id="ARBA00032731"/>
    </source>
</evidence>
<evidence type="ECO:0000256" key="12">
    <source>
        <dbReference type="ARBA" id="ARBA00063564"/>
    </source>
</evidence>
<dbReference type="GO" id="GO:2000042">
    <property type="term" value="P:negative regulation of double-strand break repair via homologous recombination"/>
    <property type="evidence" value="ECO:0007669"/>
    <property type="project" value="InterPro"/>
</dbReference>
<evidence type="ECO:0000256" key="8">
    <source>
        <dbReference type="ARBA" id="ARBA00023204"/>
    </source>
</evidence>
<dbReference type="InterPro" id="IPR027417">
    <property type="entry name" value="P-loop_NTPase"/>
</dbReference>
<dbReference type="GO" id="GO:0006281">
    <property type="term" value="P:DNA repair"/>
    <property type="evidence" value="ECO:0007669"/>
    <property type="project" value="UniProtKB-KW"/>
</dbReference>
<dbReference type="SUPFAM" id="SSF52540">
    <property type="entry name" value="P-loop containing nucleoside triphosphate hydrolases"/>
    <property type="match status" value="1"/>
</dbReference>
<evidence type="ECO:0000256" key="10">
    <source>
        <dbReference type="ARBA" id="ARBA00031632"/>
    </source>
</evidence>
<protein>
    <recommendedName>
        <fullName evidence="4">PCNA-interacting partner</fullName>
    </recommendedName>
    <alternativeName>
        <fullName evidence="10">PARP-1 binding protein</fullName>
    </alternativeName>
    <alternativeName>
        <fullName evidence="11">PARP1-binding protein</fullName>
    </alternativeName>
</protein>
<comment type="similarity">
    <text evidence="3">Belongs to the PARI family.</text>
</comment>
<keyword evidence="14" id="KW-1185">Reference proteome</keyword>
<keyword evidence="6" id="KW-0227">DNA damage</keyword>
<dbReference type="GO" id="GO:0000785">
    <property type="term" value="C:chromatin"/>
    <property type="evidence" value="ECO:0007669"/>
    <property type="project" value="TreeGrafter"/>
</dbReference>
<feature type="compositionally biased region" description="Polar residues" evidence="13">
    <location>
        <begin position="382"/>
        <end position="403"/>
    </location>
</feature>
<comment type="subcellular location">
    <subcellularLocation>
        <location evidence="2">Cytoplasm</location>
    </subcellularLocation>
    <subcellularLocation>
        <location evidence="1">Nucleus</location>
    </subcellularLocation>
</comment>
<keyword evidence="9" id="KW-0539">Nucleus</keyword>
<dbReference type="Proteomes" id="UP000515140">
    <property type="component" value="Unplaced"/>
</dbReference>
<evidence type="ECO:0000256" key="6">
    <source>
        <dbReference type="ARBA" id="ARBA00022763"/>
    </source>
</evidence>
<keyword evidence="8" id="KW-0234">DNA repair</keyword>
<dbReference type="Gene3D" id="1.10.486.10">
    <property type="entry name" value="PCRA, domain 4"/>
    <property type="match status" value="1"/>
</dbReference>
<dbReference type="InterPro" id="IPR038932">
    <property type="entry name" value="PARPBP"/>
</dbReference>
<evidence type="ECO:0000256" key="13">
    <source>
        <dbReference type="SAM" id="MobiDB-lite"/>
    </source>
</evidence>
<organism evidence="14 15">
    <name type="scientific">Phascolarctos cinereus</name>
    <name type="common">Koala</name>
    <dbReference type="NCBI Taxonomy" id="38626"/>
    <lineage>
        <taxon>Eukaryota</taxon>
        <taxon>Metazoa</taxon>
        <taxon>Chordata</taxon>
        <taxon>Craniata</taxon>
        <taxon>Vertebrata</taxon>
        <taxon>Euteleostomi</taxon>
        <taxon>Mammalia</taxon>
        <taxon>Metatheria</taxon>
        <taxon>Diprotodontia</taxon>
        <taxon>Phascolarctidae</taxon>
        <taxon>Phascolarctos</taxon>
    </lineage>
</organism>
<dbReference type="GeneID" id="110205650"/>